<dbReference type="PRINTS" id="PR00205">
    <property type="entry name" value="CADHERIN"/>
</dbReference>
<dbReference type="InterPro" id="IPR002126">
    <property type="entry name" value="Cadherin-like_dom"/>
</dbReference>
<keyword evidence="2 10" id="KW-0812">Transmembrane</keyword>
<evidence type="ECO:0000256" key="4">
    <source>
        <dbReference type="ARBA" id="ARBA00022837"/>
    </source>
</evidence>
<dbReference type="InterPro" id="IPR013164">
    <property type="entry name" value="Cadherin_N"/>
</dbReference>
<keyword evidence="3" id="KW-0677">Repeat</keyword>
<dbReference type="InterPro" id="IPR050174">
    <property type="entry name" value="Protocadherin/Cadherin-CA"/>
</dbReference>
<dbReference type="GO" id="GO:0007156">
    <property type="term" value="P:homophilic cell adhesion via plasma membrane adhesion molecules"/>
    <property type="evidence" value="ECO:0007669"/>
    <property type="project" value="InterPro"/>
</dbReference>
<evidence type="ECO:0000256" key="6">
    <source>
        <dbReference type="ARBA" id="ARBA00022989"/>
    </source>
</evidence>
<keyword evidence="13" id="KW-1185">Reference proteome</keyword>
<proteinExistence type="predicted"/>
<dbReference type="Pfam" id="PF00028">
    <property type="entry name" value="Cadherin"/>
    <property type="match status" value="1"/>
</dbReference>
<dbReference type="PROSITE" id="PS00232">
    <property type="entry name" value="CADHERIN_1"/>
    <property type="match status" value="2"/>
</dbReference>
<accession>A0A3B5RF34</accession>
<evidence type="ECO:0000256" key="9">
    <source>
        <dbReference type="PROSITE-ProRule" id="PRU00043"/>
    </source>
</evidence>
<evidence type="ECO:0000256" key="10">
    <source>
        <dbReference type="SAM" id="Phobius"/>
    </source>
</evidence>
<dbReference type="InterPro" id="IPR020894">
    <property type="entry name" value="Cadherin_CS"/>
</dbReference>
<dbReference type="SUPFAM" id="SSF49313">
    <property type="entry name" value="Cadherin-like"/>
    <property type="match status" value="2"/>
</dbReference>
<dbReference type="Ensembl" id="ENSXMAT00000032302.1">
    <property type="protein sequence ID" value="ENSXMAP00000040831.1"/>
    <property type="gene ID" value="ENSXMAG00000029775.1"/>
</dbReference>
<reference evidence="13" key="2">
    <citation type="journal article" date="2013" name="Nat. Genet.">
        <title>The genome of the platyfish, Xiphophorus maculatus, provides insights into evolutionary adaptation and several complex traits.</title>
        <authorList>
            <person name="Schartl M."/>
            <person name="Walter R.B."/>
            <person name="Shen Y."/>
            <person name="Garcia T."/>
            <person name="Catchen J."/>
            <person name="Amores A."/>
            <person name="Braasch I."/>
            <person name="Chalopin D."/>
            <person name="Volff J.N."/>
            <person name="Lesch K.P."/>
            <person name="Bisazza A."/>
            <person name="Minx P."/>
            <person name="Hillier L."/>
            <person name="Wilson R.K."/>
            <person name="Fuerstenberg S."/>
            <person name="Boore J."/>
            <person name="Searle S."/>
            <person name="Postlethwait J.H."/>
            <person name="Warren W.C."/>
        </authorList>
    </citation>
    <scope>NUCLEOTIDE SEQUENCE [LARGE SCALE GENOMIC DNA]</scope>
    <source>
        <strain evidence="13">JP 163 A</strain>
    </source>
</reference>
<keyword evidence="4 9" id="KW-0106">Calcium</keyword>
<keyword evidence="5" id="KW-0130">Cell adhesion</keyword>
<evidence type="ECO:0000259" key="11">
    <source>
        <dbReference type="PROSITE" id="PS50268"/>
    </source>
</evidence>
<dbReference type="GO" id="GO:0005509">
    <property type="term" value="F:calcium ion binding"/>
    <property type="evidence" value="ECO:0007669"/>
    <property type="project" value="UniProtKB-UniRule"/>
</dbReference>
<dbReference type="GO" id="GO:0005886">
    <property type="term" value="C:plasma membrane"/>
    <property type="evidence" value="ECO:0007669"/>
    <property type="project" value="InterPro"/>
</dbReference>
<feature type="transmembrane region" description="Helical" evidence="10">
    <location>
        <begin position="31"/>
        <end position="51"/>
    </location>
</feature>
<evidence type="ECO:0000256" key="7">
    <source>
        <dbReference type="ARBA" id="ARBA00023136"/>
    </source>
</evidence>
<dbReference type="PANTHER" id="PTHR24028:SF290">
    <property type="entry name" value="PROTOCADHERIN 2 ALPHA A 15-RELATED"/>
    <property type="match status" value="1"/>
</dbReference>
<reference evidence="13" key="1">
    <citation type="submission" date="2012-01" db="EMBL/GenBank/DDBJ databases">
        <authorList>
            <person name="Walter R."/>
            <person name="Schartl M."/>
            <person name="Warren W."/>
        </authorList>
    </citation>
    <scope>NUCLEOTIDE SEQUENCE [LARGE SCALE GENOMIC DNA]</scope>
    <source>
        <strain evidence="13">JP 163 A</strain>
    </source>
</reference>
<name>A0A3B5RF34_XIPMA</name>
<keyword evidence="7 10" id="KW-0472">Membrane</keyword>
<keyword evidence="6 10" id="KW-1133">Transmembrane helix</keyword>
<evidence type="ECO:0000256" key="1">
    <source>
        <dbReference type="ARBA" id="ARBA00004167"/>
    </source>
</evidence>
<dbReference type="PROSITE" id="PS50268">
    <property type="entry name" value="CADHERIN_2"/>
    <property type="match status" value="2"/>
</dbReference>
<reference evidence="12" key="4">
    <citation type="submission" date="2025-09" db="UniProtKB">
        <authorList>
            <consortium name="Ensembl"/>
        </authorList>
    </citation>
    <scope>IDENTIFICATION</scope>
    <source>
        <strain evidence="12">JP 163 A</strain>
    </source>
</reference>
<feature type="domain" description="Cadherin" evidence="11">
    <location>
        <begin position="51"/>
        <end position="146"/>
    </location>
</feature>
<dbReference type="GeneTree" id="ENSGT00940000165118"/>
<dbReference type="OMA" id="SNVGECT"/>
<dbReference type="SMART" id="SM00112">
    <property type="entry name" value="CA"/>
    <property type="match status" value="2"/>
</dbReference>
<dbReference type="InParanoid" id="A0A3B5RF34"/>
<dbReference type="Gene3D" id="2.60.40.60">
    <property type="entry name" value="Cadherins"/>
    <property type="match status" value="2"/>
</dbReference>
<evidence type="ECO:0000256" key="5">
    <source>
        <dbReference type="ARBA" id="ARBA00022889"/>
    </source>
</evidence>
<keyword evidence="8" id="KW-0325">Glycoprotein</keyword>
<dbReference type="GO" id="GO:0009653">
    <property type="term" value="P:anatomical structure morphogenesis"/>
    <property type="evidence" value="ECO:0007669"/>
    <property type="project" value="UniProtKB-ARBA"/>
</dbReference>
<evidence type="ECO:0000256" key="8">
    <source>
        <dbReference type="ARBA" id="ARBA00023180"/>
    </source>
</evidence>
<feature type="domain" description="Cadherin" evidence="11">
    <location>
        <begin position="147"/>
        <end position="254"/>
    </location>
</feature>
<dbReference type="PANTHER" id="PTHR24028">
    <property type="entry name" value="CADHERIN-87A"/>
    <property type="match status" value="1"/>
</dbReference>
<evidence type="ECO:0000313" key="12">
    <source>
        <dbReference type="Ensembl" id="ENSXMAP00000040831.1"/>
    </source>
</evidence>
<evidence type="ECO:0000313" key="13">
    <source>
        <dbReference type="Proteomes" id="UP000002852"/>
    </source>
</evidence>
<evidence type="ECO:0000256" key="2">
    <source>
        <dbReference type="ARBA" id="ARBA00022692"/>
    </source>
</evidence>
<comment type="subcellular location">
    <subcellularLocation>
        <location evidence="1">Membrane</location>
        <topology evidence="1">Single-pass membrane protein</topology>
    </subcellularLocation>
</comment>
<dbReference type="Proteomes" id="UP000002852">
    <property type="component" value="Unassembled WGS sequence"/>
</dbReference>
<organism evidence="12 13">
    <name type="scientific">Xiphophorus maculatus</name>
    <name type="common">Southern platyfish</name>
    <name type="synonym">Platypoecilus maculatus</name>
    <dbReference type="NCBI Taxonomy" id="8083"/>
    <lineage>
        <taxon>Eukaryota</taxon>
        <taxon>Metazoa</taxon>
        <taxon>Chordata</taxon>
        <taxon>Craniata</taxon>
        <taxon>Vertebrata</taxon>
        <taxon>Euteleostomi</taxon>
        <taxon>Actinopterygii</taxon>
        <taxon>Neopterygii</taxon>
        <taxon>Teleostei</taxon>
        <taxon>Neoteleostei</taxon>
        <taxon>Acanthomorphata</taxon>
        <taxon>Ovalentaria</taxon>
        <taxon>Atherinomorphae</taxon>
        <taxon>Cyprinodontiformes</taxon>
        <taxon>Poeciliidae</taxon>
        <taxon>Poeciliinae</taxon>
        <taxon>Xiphophorus</taxon>
    </lineage>
</organism>
<dbReference type="AlphaFoldDB" id="A0A3B5RF34"/>
<reference evidence="12" key="3">
    <citation type="submission" date="2025-08" db="UniProtKB">
        <authorList>
            <consortium name="Ensembl"/>
        </authorList>
    </citation>
    <scope>IDENTIFICATION</scope>
    <source>
        <strain evidence="12">JP 163 A</strain>
    </source>
</reference>
<evidence type="ECO:0000256" key="3">
    <source>
        <dbReference type="ARBA" id="ARBA00022737"/>
    </source>
</evidence>
<sequence length="264" mass="29565">MLSSVKSLFVLERLVSTLRAKCLQTENRRHMYFAFGCFIVLVLALLFWSVASAQLRYSIPEEVKEGTVVGNIAKDLGIDKNILKDRKYRIVSSDVDPLFNVNQNDGMLYVSRIIDREEVYEGKPPKFGNMNILIHVLDINDNAPVFSEKDYTVALNENAPLGTTVMKVNATDLDQGSNGEVMYSLSNSVSQQILNHFNIDSLTGAITVKGVIDYEDKDEYEIEIQASDKGFAPLTTEKSLIIKIIDMNDNAPEIEVTSNSYCDC</sequence>
<dbReference type="Pfam" id="PF08266">
    <property type="entry name" value="Cadherin_2"/>
    <property type="match status" value="1"/>
</dbReference>
<dbReference type="CDD" id="cd11304">
    <property type="entry name" value="Cadherin_repeat"/>
    <property type="match status" value="2"/>
</dbReference>
<dbReference type="InterPro" id="IPR015919">
    <property type="entry name" value="Cadherin-like_sf"/>
</dbReference>
<protein>
    <recommendedName>
        <fullName evidence="11">Cadherin domain-containing protein</fullName>
    </recommendedName>
</protein>